<keyword evidence="1" id="KW-0472">Membrane</keyword>
<organism evidence="2 3">
    <name type="scientific">Companilactobacillus kimchii</name>
    <dbReference type="NCBI Taxonomy" id="2801452"/>
    <lineage>
        <taxon>Bacteria</taxon>
        <taxon>Bacillati</taxon>
        <taxon>Bacillota</taxon>
        <taxon>Bacilli</taxon>
        <taxon>Lactobacillales</taxon>
        <taxon>Lactobacillaceae</taxon>
        <taxon>Companilactobacillus</taxon>
    </lineage>
</organism>
<keyword evidence="1" id="KW-1133">Transmembrane helix</keyword>
<dbReference type="AlphaFoldDB" id="A0A210P638"/>
<sequence length="106" mass="12178">MELSKEQIELLKQVKNGTISTDTDYYFDNQILQDLMYKDKLIDPHLIWSKKYDCLVPDAYKLTVAGQNELSKSLEKKNSNWKDKILYPIITGTVTGVIGYLLGKFG</sequence>
<dbReference type="RefSeq" id="WP_054642067.1">
    <property type="nucleotide sequence ID" value="NZ_LNUB01000002.1"/>
</dbReference>
<protein>
    <submittedName>
        <fullName evidence="2">Uncharacterized protein</fullName>
    </submittedName>
</protein>
<keyword evidence="1" id="KW-0812">Transmembrane</keyword>
<feature type="transmembrane region" description="Helical" evidence="1">
    <location>
        <begin position="85"/>
        <end position="103"/>
    </location>
</feature>
<dbReference type="Proteomes" id="UP000196649">
    <property type="component" value="Unassembled WGS sequence"/>
</dbReference>
<evidence type="ECO:0000313" key="3">
    <source>
        <dbReference type="Proteomes" id="UP000196649"/>
    </source>
</evidence>
<dbReference type="EMBL" id="MXAL01000016">
    <property type="protein sequence ID" value="OWF31956.1"/>
    <property type="molecule type" value="Genomic_DNA"/>
</dbReference>
<evidence type="ECO:0000313" key="2">
    <source>
        <dbReference type="EMBL" id="OWF31956.1"/>
    </source>
</evidence>
<accession>A0A210P638</accession>
<comment type="caution">
    <text evidence="2">The sequence shown here is derived from an EMBL/GenBank/DDBJ whole genome shotgun (WGS) entry which is preliminary data.</text>
</comment>
<reference evidence="2 3" key="1">
    <citation type="submission" date="2017-03" db="EMBL/GenBank/DDBJ databases">
        <title>Genome sequence of Lactobacillus kimchii KACC 12383.</title>
        <authorList>
            <person name="Chun J."/>
        </authorList>
    </citation>
    <scope>NUCLEOTIDE SEQUENCE [LARGE SCALE GENOMIC DNA]</scope>
    <source>
        <strain evidence="2 3">KACC 12383</strain>
    </source>
</reference>
<proteinExistence type="predicted"/>
<evidence type="ECO:0000256" key="1">
    <source>
        <dbReference type="SAM" id="Phobius"/>
    </source>
</evidence>
<gene>
    <name evidence="2" type="ORF">LKACC12383_02570</name>
</gene>
<name>A0A210P638_9LACO</name>